<evidence type="ECO:0000259" key="9">
    <source>
        <dbReference type="Pfam" id="PF08648"/>
    </source>
</evidence>
<feature type="domain" description="U4/U6.U5 small nuclear ribonucleoprotein 27kDa protein" evidence="9">
    <location>
        <begin position="151"/>
        <end position="208"/>
    </location>
</feature>
<dbReference type="GO" id="GO:0008380">
    <property type="term" value="P:RNA splicing"/>
    <property type="evidence" value="ECO:0007669"/>
    <property type="project" value="UniProtKB-KW"/>
</dbReference>
<keyword evidence="11" id="KW-1185">Reference proteome</keyword>
<keyword evidence="6" id="KW-0508">mRNA splicing</keyword>
<feature type="compositionally biased region" description="Basic and acidic residues" evidence="8">
    <location>
        <begin position="173"/>
        <end position="187"/>
    </location>
</feature>
<dbReference type="AlphaFoldDB" id="A0A9P3G3D8"/>
<keyword evidence="5" id="KW-0507">mRNA processing</keyword>
<sequence length="209" mass="24323">MSARSDDRRRDYGRDDRGARGGGDRDRRPSDRRDYRDDRRDRDRDYYRDDRRRDDRRDLHGDDRRDSRDHGRERREPPKRDERDRETSHRPTDHGDNASKAVDKRLDSLDGRQGSSVPPTGSEEPKSRPTSEVPTGDHEEGETMEQDAQDDEEAAMMAMMGLPVQGFGTTKGKHVDGNQDGGADVKKIRTWRQYMNRRGGFNRPLDKIK</sequence>
<dbReference type="OrthoDB" id="21368at2759"/>
<dbReference type="EMBL" id="BPQB01000005">
    <property type="protein sequence ID" value="GJE86910.1"/>
    <property type="molecule type" value="Genomic_DNA"/>
</dbReference>
<evidence type="ECO:0000313" key="10">
    <source>
        <dbReference type="EMBL" id="GJE86910.1"/>
    </source>
</evidence>
<evidence type="ECO:0000256" key="8">
    <source>
        <dbReference type="SAM" id="MobiDB-lite"/>
    </source>
</evidence>
<comment type="subcellular location">
    <subcellularLocation>
        <location evidence="2">Nucleus</location>
    </subcellularLocation>
</comment>
<comment type="subunit">
    <text evidence="4">Part of a tri-snRNP complex.</text>
</comment>
<dbReference type="GO" id="GO:0006397">
    <property type="term" value="P:mRNA processing"/>
    <property type="evidence" value="ECO:0007669"/>
    <property type="project" value="UniProtKB-KW"/>
</dbReference>
<dbReference type="InterPro" id="IPR013957">
    <property type="entry name" value="SNRNP27"/>
</dbReference>
<comment type="function">
    <text evidence="1">May play a role in mRNA splicing.</text>
</comment>
<accession>A0A9P3G3D8</accession>
<evidence type="ECO:0000256" key="6">
    <source>
        <dbReference type="ARBA" id="ARBA00023187"/>
    </source>
</evidence>
<evidence type="ECO:0000313" key="11">
    <source>
        <dbReference type="Proteomes" id="UP000703269"/>
    </source>
</evidence>
<name>A0A9P3G3D8_9APHY</name>
<feature type="region of interest" description="Disordered" evidence="8">
    <location>
        <begin position="1"/>
        <end position="152"/>
    </location>
</feature>
<organism evidence="10 11">
    <name type="scientific">Phanerochaete sordida</name>
    <dbReference type="NCBI Taxonomy" id="48140"/>
    <lineage>
        <taxon>Eukaryota</taxon>
        <taxon>Fungi</taxon>
        <taxon>Dikarya</taxon>
        <taxon>Basidiomycota</taxon>
        <taxon>Agaricomycotina</taxon>
        <taxon>Agaricomycetes</taxon>
        <taxon>Polyporales</taxon>
        <taxon>Phanerochaetaceae</taxon>
        <taxon>Phanerochaete</taxon>
    </lineage>
</organism>
<evidence type="ECO:0000256" key="3">
    <source>
        <dbReference type="ARBA" id="ARBA00008218"/>
    </source>
</evidence>
<dbReference type="PANTHER" id="PTHR31077">
    <property type="entry name" value="U4/U6.U5 SMALL NUCLEAR RIBONUCLEOPROTEIN 27 KDA PROTEIN"/>
    <property type="match status" value="1"/>
</dbReference>
<dbReference type="GO" id="GO:0071011">
    <property type="term" value="C:precatalytic spliceosome"/>
    <property type="evidence" value="ECO:0007669"/>
    <property type="project" value="TreeGrafter"/>
</dbReference>
<dbReference type="Proteomes" id="UP000703269">
    <property type="component" value="Unassembled WGS sequence"/>
</dbReference>
<evidence type="ECO:0000256" key="5">
    <source>
        <dbReference type="ARBA" id="ARBA00022664"/>
    </source>
</evidence>
<feature type="compositionally biased region" description="Acidic residues" evidence="8">
    <location>
        <begin position="139"/>
        <end position="152"/>
    </location>
</feature>
<evidence type="ECO:0000256" key="4">
    <source>
        <dbReference type="ARBA" id="ARBA00011825"/>
    </source>
</evidence>
<feature type="compositionally biased region" description="Basic and acidic residues" evidence="8">
    <location>
        <begin position="1"/>
        <end position="110"/>
    </location>
</feature>
<reference evidence="10 11" key="1">
    <citation type="submission" date="2021-08" db="EMBL/GenBank/DDBJ databases">
        <title>Draft Genome Sequence of Phanerochaete sordida strain YK-624.</title>
        <authorList>
            <person name="Mori T."/>
            <person name="Dohra H."/>
            <person name="Suzuki T."/>
            <person name="Kawagishi H."/>
            <person name="Hirai H."/>
        </authorList>
    </citation>
    <scope>NUCLEOTIDE SEQUENCE [LARGE SCALE GENOMIC DNA]</scope>
    <source>
        <strain evidence="10 11">YK-624</strain>
    </source>
</reference>
<evidence type="ECO:0000256" key="7">
    <source>
        <dbReference type="ARBA" id="ARBA00023242"/>
    </source>
</evidence>
<comment type="caution">
    <text evidence="10">The sequence shown here is derived from an EMBL/GenBank/DDBJ whole genome shotgun (WGS) entry which is preliminary data.</text>
</comment>
<protein>
    <submittedName>
        <fullName evidence="10">DUF1777-domain-containing protein</fullName>
    </submittedName>
</protein>
<keyword evidence="7" id="KW-0539">Nucleus</keyword>
<proteinExistence type="inferred from homology"/>
<dbReference type="Pfam" id="PF08648">
    <property type="entry name" value="SNRNP27"/>
    <property type="match status" value="1"/>
</dbReference>
<evidence type="ECO:0000256" key="2">
    <source>
        <dbReference type="ARBA" id="ARBA00004123"/>
    </source>
</evidence>
<feature type="region of interest" description="Disordered" evidence="8">
    <location>
        <begin position="164"/>
        <end position="189"/>
    </location>
</feature>
<dbReference type="PANTHER" id="PTHR31077:SF1">
    <property type="entry name" value="U4_U6.U5 SMALL NUCLEAR RIBONUCLEOPROTEIN 27 KDA PROTEIN"/>
    <property type="match status" value="1"/>
</dbReference>
<evidence type="ECO:0000256" key="1">
    <source>
        <dbReference type="ARBA" id="ARBA00003632"/>
    </source>
</evidence>
<comment type="similarity">
    <text evidence="3">Belongs to the SNUT3 family.</text>
</comment>
<gene>
    <name evidence="10" type="ORF">PsYK624_029930</name>
</gene>